<evidence type="ECO:0000256" key="10">
    <source>
        <dbReference type="ARBA" id="ARBA00023065"/>
    </source>
</evidence>
<comment type="subcellular location">
    <subcellularLocation>
        <location evidence="1 15">Mitochondrion inner membrane</location>
        <topology evidence="1 15">Multi-pass membrane protein</topology>
    </subcellularLocation>
</comment>
<evidence type="ECO:0000256" key="13">
    <source>
        <dbReference type="ARBA" id="ARBA00023303"/>
    </source>
</evidence>
<evidence type="ECO:0000313" key="18">
    <source>
        <dbReference type="WBParaSite" id="Gr19_v10_g17396.t1"/>
    </source>
</evidence>
<evidence type="ECO:0000256" key="5">
    <source>
        <dbReference type="ARBA" id="ARBA00022673"/>
    </source>
</evidence>
<dbReference type="WBParaSite" id="Gr19_v10_g17396.t1">
    <property type="protein sequence ID" value="Gr19_v10_g17396.t1"/>
    <property type="gene ID" value="Gr19_v10_g17396"/>
</dbReference>
<feature type="domain" description="Calcium uniporter protein C-terminal" evidence="16">
    <location>
        <begin position="100"/>
        <end position="303"/>
    </location>
</feature>
<dbReference type="Proteomes" id="UP000887572">
    <property type="component" value="Unplaced"/>
</dbReference>
<keyword evidence="13 15" id="KW-0407">Ion channel</keyword>
<evidence type="ECO:0000256" key="11">
    <source>
        <dbReference type="ARBA" id="ARBA00023128"/>
    </source>
</evidence>
<accession>A0A914HGX7</accession>
<keyword evidence="11 15" id="KW-0496">Mitochondrion</keyword>
<dbReference type="PANTHER" id="PTHR13462:SF10">
    <property type="entry name" value="CALCIUM UNIPORTER PROTEIN, MITOCHONDRIAL"/>
    <property type="match status" value="1"/>
</dbReference>
<evidence type="ECO:0000256" key="4">
    <source>
        <dbReference type="ARBA" id="ARBA00022568"/>
    </source>
</evidence>
<organism evidence="17 18">
    <name type="scientific">Globodera rostochiensis</name>
    <name type="common">Golden nematode worm</name>
    <name type="synonym">Heterodera rostochiensis</name>
    <dbReference type="NCBI Taxonomy" id="31243"/>
    <lineage>
        <taxon>Eukaryota</taxon>
        <taxon>Metazoa</taxon>
        <taxon>Ecdysozoa</taxon>
        <taxon>Nematoda</taxon>
        <taxon>Chromadorea</taxon>
        <taxon>Rhabditida</taxon>
        <taxon>Tylenchina</taxon>
        <taxon>Tylenchomorpha</taxon>
        <taxon>Tylenchoidea</taxon>
        <taxon>Heteroderidae</taxon>
        <taxon>Heteroderinae</taxon>
        <taxon>Globodera</taxon>
    </lineage>
</organism>
<dbReference type="GO" id="GO:0015292">
    <property type="term" value="F:uniporter activity"/>
    <property type="evidence" value="ECO:0007669"/>
    <property type="project" value="UniProtKB-UniRule"/>
</dbReference>
<evidence type="ECO:0000259" key="16">
    <source>
        <dbReference type="Pfam" id="PF04678"/>
    </source>
</evidence>
<dbReference type="PANTHER" id="PTHR13462">
    <property type="entry name" value="CALCIUM UNIPORTER PROTEIN, MITOCHONDRIAL"/>
    <property type="match status" value="1"/>
</dbReference>
<keyword evidence="17" id="KW-1185">Reference proteome</keyword>
<dbReference type="GO" id="GO:0051560">
    <property type="term" value="P:mitochondrial calcium ion homeostasis"/>
    <property type="evidence" value="ECO:0007669"/>
    <property type="project" value="UniProtKB-UniRule"/>
</dbReference>
<keyword evidence="10 15" id="KW-0406">Ion transport</keyword>
<keyword evidence="8 15" id="KW-0106">Calcium</keyword>
<evidence type="ECO:0000256" key="1">
    <source>
        <dbReference type="ARBA" id="ARBA00004448"/>
    </source>
</evidence>
<dbReference type="AlphaFoldDB" id="A0A914HGX7"/>
<dbReference type="InterPro" id="IPR039055">
    <property type="entry name" value="MCU_fam"/>
</dbReference>
<feature type="transmembrane region" description="Helical" evidence="15">
    <location>
        <begin position="249"/>
        <end position="267"/>
    </location>
</feature>
<evidence type="ECO:0000313" key="17">
    <source>
        <dbReference type="Proteomes" id="UP000887572"/>
    </source>
</evidence>
<evidence type="ECO:0000256" key="14">
    <source>
        <dbReference type="ARBA" id="ARBA00036634"/>
    </source>
</evidence>
<evidence type="ECO:0000256" key="6">
    <source>
        <dbReference type="ARBA" id="ARBA00022692"/>
    </source>
</evidence>
<keyword evidence="3 15" id="KW-0813">Transport</keyword>
<comment type="similarity">
    <text evidence="2 15">Belongs to the MCU (TC 1.A.77) family.</text>
</comment>
<dbReference type="GO" id="GO:1990246">
    <property type="term" value="C:uniplex complex"/>
    <property type="evidence" value="ECO:0007669"/>
    <property type="project" value="TreeGrafter"/>
</dbReference>
<protein>
    <recommendedName>
        <fullName evidence="15">Calcium uniporter protein</fullName>
    </recommendedName>
</protein>
<name>A0A914HGX7_GLORO</name>
<dbReference type="GO" id="GO:0036444">
    <property type="term" value="P:calcium import into the mitochondrion"/>
    <property type="evidence" value="ECO:0007669"/>
    <property type="project" value="TreeGrafter"/>
</dbReference>
<comment type="function">
    <text evidence="15">Mitochondrial inner membrane calcium uniporter that mediates calcium uptake into mitochondria. Mitochondrial calcium homeostasis plays key roles in cellular physiology and regulates cell bioenergetics, cytoplasmic calcium signals and activation of cell death pathways.</text>
</comment>
<comment type="catalytic activity">
    <reaction evidence="14">
        <text>Ca(2+)(in) = Ca(2+)(out)</text>
        <dbReference type="Rhea" id="RHEA:29671"/>
        <dbReference type="ChEBI" id="CHEBI:29108"/>
    </reaction>
</comment>
<dbReference type="Pfam" id="PF04678">
    <property type="entry name" value="MCU"/>
    <property type="match status" value="1"/>
</dbReference>
<evidence type="ECO:0000256" key="15">
    <source>
        <dbReference type="RuleBase" id="RU367035"/>
    </source>
</evidence>
<keyword evidence="9 15" id="KW-1133">Transmembrane helix</keyword>
<keyword evidence="6 15" id="KW-0812">Transmembrane</keyword>
<dbReference type="GO" id="GO:0005262">
    <property type="term" value="F:calcium channel activity"/>
    <property type="evidence" value="ECO:0007669"/>
    <property type="project" value="UniProtKB-UniRule"/>
</dbReference>
<proteinExistence type="inferred from homology"/>
<evidence type="ECO:0000256" key="8">
    <source>
        <dbReference type="ARBA" id="ARBA00022837"/>
    </source>
</evidence>
<evidence type="ECO:0000256" key="9">
    <source>
        <dbReference type="ARBA" id="ARBA00022989"/>
    </source>
</evidence>
<evidence type="ECO:0000256" key="2">
    <source>
        <dbReference type="ARBA" id="ARBA00005653"/>
    </source>
</evidence>
<sequence>MFSKTDNLFKNTRIFAHLLYSKNIPVRFAKYATQPDDLKNSPKTPKLGHMRPLVDGKEICIENGLPVINIELPSRKETCQFILRPMGDSVGSLSEALLNEDSGIEIVSFYTSDGTRISKSTRIQHLLRLPSFCIRINDIYYRFNLQSFAFEDRDKLTTLEEIKSQIFSLYGFLNLDEYKLKRENSLMESIENVERELRPFIIIKSTIERECEEYTQRVFWVGFSAVCFQVGVFARLTWWEYSWDIMEPITYFSTFSSVLIALSYYIVTQQNFEYTSAHSRVLYNDYYRRALKYGFDVKRYNELHKLKSELTTELKRLQNPLLAVFDGQIGLSGDKLSKCNVFASNEHSFSVQ</sequence>
<evidence type="ECO:0000256" key="3">
    <source>
        <dbReference type="ARBA" id="ARBA00022448"/>
    </source>
</evidence>
<keyword evidence="4 15" id="KW-0109">Calcium transport</keyword>
<dbReference type="InterPro" id="IPR006769">
    <property type="entry name" value="MCU_C"/>
</dbReference>
<comment type="domain">
    <text evidence="15">The selectivity filter, in which calcium ions are arranged in single file, is composed of two acidic rings separated by one helical turn along the central axis of the channel pore.</text>
</comment>
<keyword evidence="7 15" id="KW-0999">Mitochondrion inner membrane</keyword>
<keyword evidence="5 15" id="KW-0107">Calcium channel</keyword>
<feature type="transmembrane region" description="Helical" evidence="15">
    <location>
        <begin position="218"/>
        <end position="237"/>
    </location>
</feature>
<keyword evidence="12 15" id="KW-0472">Membrane</keyword>
<reference evidence="18" key="1">
    <citation type="submission" date="2022-11" db="UniProtKB">
        <authorList>
            <consortium name="WormBaseParasite"/>
        </authorList>
    </citation>
    <scope>IDENTIFICATION</scope>
</reference>
<evidence type="ECO:0000256" key="12">
    <source>
        <dbReference type="ARBA" id="ARBA00023136"/>
    </source>
</evidence>
<evidence type="ECO:0000256" key="7">
    <source>
        <dbReference type="ARBA" id="ARBA00022792"/>
    </source>
</evidence>